<dbReference type="PANTHER" id="PTHR22911">
    <property type="entry name" value="ACYL-MALONYL CONDENSING ENZYME-RELATED"/>
    <property type="match status" value="1"/>
</dbReference>
<dbReference type="InParanoid" id="A0A7L9FI50"/>
<name>A0A7L9FI50_9CREN</name>
<reference evidence="3 4" key="1">
    <citation type="submission" date="2020-10" db="EMBL/GenBank/DDBJ databases">
        <title>Thermofilum lucidum 3507LT sp. nov. a novel member of Thermofilaceae family isolated from Chile hot spring, and proposal of description order Thermofilales.</title>
        <authorList>
            <person name="Zayulina K.S."/>
            <person name="Elcheninov A.G."/>
            <person name="Toshchakov S.V."/>
            <person name="Kublanov I.V."/>
        </authorList>
    </citation>
    <scope>NUCLEOTIDE SEQUENCE [LARGE SCALE GENOMIC DNA]</scope>
    <source>
        <strain evidence="3 4">3507LT</strain>
    </source>
</reference>
<feature type="transmembrane region" description="Helical" evidence="1">
    <location>
        <begin position="33"/>
        <end position="52"/>
    </location>
</feature>
<gene>
    <name evidence="3" type="ORF">IG193_00825</name>
</gene>
<dbReference type="GO" id="GO:0016020">
    <property type="term" value="C:membrane"/>
    <property type="evidence" value="ECO:0007669"/>
    <property type="project" value="InterPro"/>
</dbReference>
<protein>
    <submittedName>
        <fullName evidence="3">DMT family transporter</fullName>
    </submittedName>
</protein>
<evidence type="ECO:0000313" key="3">
    <source>
        <dbReference type="EMBL" id="QOJ79042.1"/>
    </source>
</evidence>
<keyword evidence="1" id="KW-1133">Transmembrane helix</keyword>
<evidence type="ECO:0000256" key="1">
    <source>
        <dbReference type="SAM" id="Phobius"/>
    </source>
</evidence>
<dbReference type="AlphaFoldDB" id="A0A7L9FI50"/>
<keyword evidence="1" id="KW-0472">Membrane</keyword>
<dbReference type="EMBL" id="CP062310">
    <property type="protein sequence ID" value="QOJ79042.1"/>
    <property type="molecule type" value="Genomic_DNA"/>
</dbReference>
<feature type="transmembrane region" description="Helical" evidence="1">
    <location>
        <begin position="143"/>
        <end position="169"/>
    </location>
</feature>
<dbReference type="Proteomes" id="UP000594121">
    <property type="component" value="Chromosome"/>
</dbReference>
<organism evidence="3 4">
    <name type="scientific">Infirmifilum lucidum</name>
    <dbReference type="NCBI Taxonomy" id="2776706"/>
    <lineage>
        <taxon>Archaea</taxon>
        <taxon>Thermoproteota</taxon>
        <taxon>Thermoprotei</taxon>
        <taxon>Thermofilales</taxon>
        <taxon>Thermofilaceae</taxon>
        <taxon>Infirmifilum</taxon>
    </lineage>
</organism>
<dbReference type="RefSeq" id="WP_192819014.1">
    <property type="nucleotide sequence ID" value="NZ_CP062310.1"/>
</dbReference>
<dbReference type="SUPFAM" id="SSF103481">
    <property type="entry name" value="Multidrug resistance efflux transporter EmrE"/>
    <property type="match status" value="2"/>
</dbReference>
<feature type="domain" description="EamA" evidence="2">
    <location>
        <begin position="2"/>
        <end position="136"/>
    </location>
</feature>
<sequence length="280" mass="28306">MLWSLFALAAALLFALAGVLYRKGVSGSSISPLLASGLRAGPAFMVMLLAFLATGGSLDRPLEFYAIATASALSAFFVGDSLFIYGLSQAPVGVVYPVAYTYPLFVALFSFLFTGKAPRPASLVAAALMAAGTWAVYGNGGGFAVRGLLAGVGAGAGWGLGITLASLALKYASPVELNLYRTGFLLAATAPVLAKQGARLGEARLGWLLLGGLLGIGLGPLALFTSIKMSDAVGPAVVSSGAPVFAVLLAAPLLGERVEPRYMLGAVLATVATAVASAWG</sequence>
<dbReference type="GeneID" id="59148395"/>
<feature type="transmembrane region" description="Helical" evidence="1">
    <location>
        <begin position="94"/>
        <end position="113"/>
    </location>
</feature>
<accession>A0A7L9FI50</accession>
<proteinExistence type="predicted"/>
<keyword evidence="4" id="KW-1185">Reference proteome</keyword>
<evidence type="ECO:0000259" key="2">
    <source>
        <dbReference type="Pfam" id="PF00892"/>
    </source>
</evidence>
<evidence type="ECO:0000313" key="4">
    <source>
        <dbReference type="Proteomes" id="UP000594121"/>
    </source>
</evidence>
<feature type="transmembrane region" description="Helical" evidence="1">
    <location>
        <begin position="262"/>
        <end position="279"/>
    </location>
</feature>
<dbReference type="InterPro" id="IPR000620">
    <property type="entry name" value="EamA_dom"/>
</dbReference>
<feature type="transmembrane region" description="Helical" evidence="1">
    <location>
        <begin position="233"/>
        <end position="255"/>
    </location>
</feature>
<dbReference type="KEGG" id="thel:IG193_00825"/>
<feature type="transmembrane region" description="Helical" evidence="1">
    <location>
        <begin position="205"/>
        <end position="227"/>
    </location>
</feature>
<dbReference type="Pfam" id="PF00892">
    <property type="entry name" value="EamA"/>
    <property type="match status" value="2"/>
</dbReference>
<feature type="domain" description="EamA" evidence="2">
    <location>
        <begin position="146"/>
        <end position="276"/>
    </location>
</feature>
<feature type="transmembrane region" description="Helical" evidence="1">
    <location>
        <begin position="120"/>
        <end position="137"/>
    </location>
</feature>
<feature type="transmembrane region" description="Helical" evidence="1">
    <location>
        <begin position="64"/>
        <end position="88"/>
    </location>
</feature>
<dbReference type="InterPro" id="IPR037185">
    <property type="entry name" value="EmrE-like"/>
</dbReference>
<keyword evidence="1" id="KW-0812">Transmembrane</keyword>